<proteinExistence type="predicted"/>
<organism evidence="2 3">
    <name type="scientific">Desulfonatronum thiosulfatophilum</name>
    <dbReference type="NCBI Taxonomy" id="617002"/>
    <lineage>
        <taxon>Bacteria</taxon>
        <taxon>Pseudomonadati</taxon>
        <taxon>Thermodesulfobacteriota</taxon>
        <taxon>Desulfovibrionia</taxon>
        <taxon>Desulfovibrionales</taxon>
        <taxon>Desulfonatronaceae</taxon>
        <taxon>Desulfonatronum</taxon>
    </lineage>
</organism>
<protein>
    <submittedName>
        <fullName evidence="2">Amphi-Trp domain-containing protein</fullName>
    </submittedName>
</protein>
<dbReference type="AlphaFoldDB" id="A0A1G6CW92"/>
<evidence type="ECO:0000259" key="1">
    <source>
        <dbReference type="Pfam" id="PF20068"/>
    </source>
</evidence>
<dbReference type="RefSeq" id="WP_092120222.1">
    <property type="nucleotide sequence ID" value="NZ_FMXO01000009.1"/>
</dbReference>
<dbReference type="InterPro" id="IPR027598">
    <property type="entry name" value="Amphi-Trp_dom"/>
</dbReference>
<dbReference type="Pfam" id="PF20068">
    <property type="entry name" value="Amphi-Trp"/>
    <property type="match status" value="1"/>
</dbReference>
<feature type="domain" description="Amphi-Trp" evidence="1">
    <location>
        <begin position="2"/>
        <end position="87"/>
    </location>
</feature>
<accession>A0A1G6CW92</accession>
<evidence type="ECO:0000313" key="2">
    <source>
        <dbReference type="EMBL" id="SDB37130.1"/>
    </source>
</evidence>
<dbReference type="OrthoDB" id="5471810at2"/>
<evidence type="ECO:0000313" key="3">
    <source>
        <dbReference type="Proteomes" id="UP000198771"/>
    </source>
</evidence>
<keyword evidence="3" id="KW-1185">Reference proteome</keyword>
<reference evidence="2 3" key="1">
    <citation type="submission" date="2016-10" db="EMBL/GenBank/DDBJ databases">
        <authorList>
            <person name="de Groot N.N."/>
        </authorList>
    </citation>
    <scope>NUCLEOTIDE SEQUENCE [LARGE SCALE GENOMIC DNA]</scope>
    <source>
        <strain evidence="2 3">ASO4-2</strain>
    </source>
</reference>
<gene>
    <name evidence="2" type="ORF">SAMN05660653_01773</name>
</gene>
<sequence length="90" mass="9945">MEEVLFKSEEPKSRSDVASFLRLLADKVESGVVTLRQGDQEQRAEIPQNLILETKLEREVKGESEKMSLEVELEWRSGGGGSGKAGVKLA</sequence>
<dbReference type="NCBIfam" id="TIGR04354">
    <property type="entry name" value="amphi-Trp"/>
    <property type="match status" value="1"/>
</dbReference>
<dbReference type="EMBL" id="FMXO01000009">
    <property type="protein sequence ID" value="SDB37130.1"/>
    <property type="molecule type" value="Genomic_DNA"/>
</dbReference>
<name>A0A1G6CW92_9BACT</name>
<dbReference type="STRING" id="617002.SAMN05660653_01773"/>
<dbReference type="Proteomes" id="UP000198771">
    <property type="component" value="Unassembled WGS sequence"/>
</dbReference>